<dbReference type="InterPro" id="IPR001763">
    <property type="entry name" value="Rhodanese-like_dom"/>
</dbReference>
<dbReference type="PANTHER" id="PTHR43031">
    <property type="entry name" value="FAD-DEPENDENT OXIDOREDUCTASE"/>
    <property type="match status" value="1"/>
</dbReference>
<evidence type="ECO:0000313" key="3">
    <source>
        <dbReference type="EMBL" id="SNB68550.1"/>
    </source>
</evidence>
<protein>
    <submittedName>
        <fullName evidence="2">Putative adenylyltransferase/sulfurtransferase MoeZ</fullName>
    </submittedName>
</protein>
<evidence type="ECO:0000313" key="4">
    <source>
        <dbReference type="Proteomes" id="UP000215450"/>
    </source>
</evidence>
<feature type="domain" description="Rhodanese" evidence="1">
    <location>
        <begin position="16"/>
        <end position="104"/>
    </location>
</feature>
<dbReference type="GO" id="GO:0016779">
    <property type="term" value="F:nucleotidyltransferase activity"/>
    <property type="evidence" value="ECO:0007669"/>
    <property type="project" value="UniProtKB-KW"/>
</dbReference>
<dbReference type="EMBL" id="FXUV01000018">
    <property type="protein sequence ID" value="SMQ12245.1"/>
    <property type="molecule type" value="Genomic_DNA"/>
</dbReference>
<dbReference type="EMBL" id="FXUV02000022">
    <property type="protein sequence ID" value="SNB68550.1"/>
    <property type="molecule type" value="Genomic_DNA"/>
</dbReference>
<keyword evidence="4" id="KW-1185">Reference proteome</keyword>
<dbReference type="InterPro" id="IPR036873">
    <property type="entry name" value="Rhodanese-like_dom_sf"/>
</dbReference>
<gene>
    <name evidence="2" type="primary">moeZ</name>
    <name evidence="3" type="ORF">KEBURONENSIS_01224</name>
    <name evidence="2" type="ORF">KEBURONENSIS_01256</name>
</gene>
<accession>A0A238HES9</accession>
<dbReference type="PROSITE" id="PS50206">
    <property type="entry name" value="RHODANESE_3"/>
    <property type="match status" value="1"/>
</dbReference>
<dbReference type="STRING" id="1522312.GCA_900177895_00507"/>
<dbReference type="AlphaFoldDB" id="A0A238HES9"/>
<dbReference type="PANTHER" id="PTHR43031:SF17">
    <property type="entry name" value="SULFURTRANSFERASE YTWF-RELATED"/>
    <property type="match status" value="1"/>
</dbReference>
<evidence type="ECO:0000259" key="1">
    <source>
        <dbReference type="PROSITE" id="PS50206"/>
    </source>
</evidence>
<dbReference type="SMART" id="SM00450">
    <property type="entry name" value="RHOD"/>
    <property type="match status" value="1"/>
</dbReference>
<organism evidence="2">
    <name type="scientific">Kingella negevensis</name>
    <dbReference type="NCBI Taxonomy" id="1522312"/>
    <lineage>
        <taxon>Bacteria</taxon>
        <taxon>Pseudomonadati</taxon>
        <taxon>Pseudomonadota</taxon>
        <taxon>Betaproteobacteria</taxon>
        <taxon>Neisseriales</taxon>
        <taxon>Neisseriaceae</taxon>
        <taxon>Kingella</taxon>
    </lineage>
</organism>
<dbReference type="Gene3D" id="3.40.250.10">
    <property type="entry name" value="Rhodanese-like domain"/>
    <property type="match status" value="1"/>
</dbReference>
<reference evidence="4" key="3">
    <citation type="submission" date="2017-06" db="EMBL/GenBank/DDBJ databases">
        <authorList>
            <person name="Laurent S."/>
        </authorList>
    </citation>
    <scope>NUCLEOTIDE SEQUENCE [LARGE SCALE GENOMIC DNA]</scope>
</reference>
<evidence type="ECO:0000313" key="2">
    <source>
        <dbReference type="EMBL" id="SMQ12245.1"/>
    </source>
</evidence>
<dbReference type="Pfam" id="PF00581">
    <property type="entry name" value="Rhodanese"/>
    <property type="match status" value="1"/>
</dbReference>
<reference evidence="2" key="1">
    <citation type="submission" date="2017-05" db="EMBL/GenBank/DDBJ databases">
        <authorList>
            <person name="Song R."/>
            <person name="Chenine A.L."/>
            <person name="Ruprecht R.M."/>
        </authorList>
    </citation>
    <scope>NUCLEOTIDE SEQUENCE</scope>
    <source>
        <strain evidence="2">Kingella_eburonensis</strain>
    </source>
</reference>
<keyword evidence="2" id="KW-0548">Nucleotidyltransferase</keyword>
<dbReference type="Proteomes" id="UP000215450">
    <property type="component" value="Unassembled WGS sequence"/>
</dbReference>
<keyword evidence="2" id="KW-0808">Transferase</keyword>
<reference evidence="3" key="2">
    <citation type="submission" date="2017-06" db="EMBL/GenBank/DDBJ databases">
        <authorList>
            <person name="Kim H.J."/>
            <person name="Triplett B.A."/>
        </authorList>
    </citation>
    <scope>NUCLEOTIDE SEQUENCE [LARGE SCALE GENOMIC DNA]</scope>
    <source>
        <strain evidence="3">Kingella_eburonensis</strain>
    </source>
</reference>
<proteinExistence type="predicted"/>
<dbReference type="SUPFAM" id="SSF52821">
    <property type="entry name" value="Rhodanese/Cell cycle control phosphatase"/>
    <property type="match status" value="1"/>
</dbReference>
<dbReference type="InterPro" id="IPR050229">
    <property type="entry name" value="GlpE_sulfurtransferase"/>
</dbReference>
<dbReference type="RefSeq" id="WP_095062462.1">
    <property type="nucleotide sequence ID" value="NZ_FXUV02000022.1"/>
</dbReference>
<name>A0A238HES9_9NEIS</name>
<dbReference type="OrthoDB" id="9811849at2"/>
<sequence length="106" mass="12195">MITELKPIELKEFLAQHPDTILLDVREDEELAICQLSGCVHIPMNLVALRQSELPDEVPIVVYCHHGIRSLNVARFLEHAGFEELYNLRGGIDAWAQEVEPEMKRY</sequence>